<organism evidence="1 2">
    <name type="scientific">Luteimicrobium album</name>
    <dbReference type="NCBI Taxonomy" id="1054550"/>
    <lineage>
        <taxon>Bacteria</taxon>
        <taxon>Bacillati</taxon>
        <taxon>Actinomycetota</taxon>
        <taxon>Actinomycetes</taxon>
        <taxon>Micrococcales</taxon>
        <taxon>Luteimicrobium</taxon>
    </lineage>
</organism>
<evidence type="ECO:0000313" key="2">
    <source>
        <dbReference type="Proteomes" id="UP001157091"/>
    </source>
</evidence>
<accession>A0ABQ6I2V4</accession>
<proteinExistence type="predicted"/>
<keyword evidence="2" id="KW-1185">Reference proteome</keyword>
<sequence length="156" mass="16947">MRRVAPYVRTTQLRDAALVPLGPTIGRFLAPCGEGVINWSTVLHDVLEHRPELDLTIEGIGPVRAEMPILDQDPVWRAGHLDLSDDELARLRSLADDYADRARAGEAETLEQLRAPRPALPAHEEFVARSAAHLRSVLASLSGEDLKPAPAGAGPQ</sequence>
<evidence type="ECO:0000313" key="1">
    <source>
        <dbReference type="EMBL" id="GMA24120.1"/>
    </source>
</evidence>
<dbReference type="Proteomes" id="UP001157091">
    <property type="component" value="Unassembled WGS sequence"/>
</dbReference>
<comment type="caution">
    <text evidence="1">The sequence shown here is derived from an EMBL/GenBank/DDBJ whole genome shotgun (WGS) entry which is preliminary data.</text>
</comment>
<gene>
    <name evidence="1" type="ORF">GCM10025864_18790</name>
</gene>
<name>A0ABQ6I2V4_9MICO</name>
<dbReference type="EMBL" id="BSUK01000001">
    <property type="protein sequence ID" value="GMA24120.1"/>
    <property type="molecule type" value="Genomic_DNA"/>
</dbReference>
<protein>
    <submittedName>
        <fullName evidence="1">Uncharacterized protein</fullName>
    </submittedName>
</protein>
<reference evidence="2" key="1">
    <citation type="journal article" date="2019" name="Int. J. Syst. Evol. Microbiol.">
        <title>The Global Catalogue of Microorganisms (GCM) 10K type strain sequencing project: providing services to taxonomists for standard genome sequencing and annotation.</title>
        <authorList>
            <consortium name="The Broad Institute Genomics Platform"/>
            <consortium name="The Broad Institute Genome Sequencing Center for Infectious Disease"/>
            <person name="Wu L."/>
            <person name="Ma J."/>
        </authorList>
    </citation>
    <scope>NUCLEOTIDE SEQUENCE [LARGE SCALE GENOMIC DNA]</scope>
    <source>
        <strain evidence="2">NBRC 106348</strain>
    </source>
</reference>